<name>A0A1I8B3F3_MELHA</name>
<keyword evidence="1" id="KW-1133">Transmembrane helix</keyword>
<dbReference type="AlphaFoldDB" id="A0A1I8B3F3"/>
<evidence type="ECO:0000256" key="1">
    <source>
        <dbReference type="SAM" id="Phobius"/>
    </source>
</evidence>
<protein>
    <submittedName>
        <fullName evidence="3">Uncharacterized protein</fullName>
    </submittedName>
</protein>
<keyword evidence="1" id="KW-0472">Membrane</keyword>
<accession>A0A1I8B3F3</accession>
<feature type="transmembrane region" description="Helical" evidence="1">
    <location>
        <begin position="26"/>
        <end position="44"/>
    </location>
</feature>
<proteinExistence type="predicted"/>
<evidence type="ECO:0000313" key="3">
    <source>
        <dbReference type="WBParaSite" id="MhA1_Contig126.frz3.gene7"/>
    </source>
</evidence>
<dbReference type="WBParaSite" id="MhA1_Contig126.frz3.gene7">
    <property type="protein sequence ID" value="MhA1_Contig126.frz3.gene7"/>
    <property type="gene ID" value="MhA1_Contig126.frz3.gene7"/>
</dbReference>
<dbReference type="Proteomes" id="UP000095281">
    <property type="component" value="Unplaced"/>
</dbReference>
<sequence>MSFINFFSSSFSTSSNYNRSQNLLKTLPRLMICFWAFLLILNFMEKIEAMPIDNNKEIYLATILRDSDGQAALIPLENEQLLRFFAQPKIEIAKQRKRRRDLNSLELLARQQETSFLAKKYDRNCFFSPVQCTLQQWGDGNPADDVLIGGGSGRRRRR</sequence>
<evidence type="ECO:0000313" key="2">
    <source>
        <dbReference type="Proteomes" id="UP000095281"/>
    </source>
</evidence>
<organism evidence="2 3">
    <name type="scientific">Meloidogyne hapla</name>
    <name type="common">Root-knot nematode worm</name>
    <dbReference type="NCBI Taxonomy" id="6305"/>
    <lineage>
        <taxon>Eukaryota</taxon>
        <taxon>Metazoa</taxon>
        <taxon>Ecdysozoa</taxon>
        <taxon>Nematoda</taxon>
        <taxon>Chromadorea</taxon>
        <taxon>Rhabditida</taxon>
        <taxon>Tylenchina</taxon>
        <taxon>Tylenchomorpha</taxon>
        <taxon>Tylenchoidea</taxon>
        <taxon>Meloidogynidae</taxon>
        <taxon>Meloidogyninae</taxon>
        <taxon>Meloidogyne</taxon>
    </lineage>
</organism>
<reference evidence="3" key="1">
    <citation type="submission" date="2016-11" db="UniProtKB">
        <authorList>
            <consortium name="WormBaseParasite"/>
        </authorList>
    </citation>
    <scope>IDENTIFICATION</scope>
</reference>
<keyword evidence="2" id="KW-1185">Reference proteome</keyword>
<keyword evidence="1" id="KW-0812">Transmembrane</keyword>